<comment type="similarity">
    <text evidence="2">Belongs to the Nudix hydrolase family.</text>
</comment>
<dbReference type="SUPFAM" id="SSF55811">
    <property type="entry name" value="Nudix"/>
    <property type="match status" value="1"/>
</dbReference>
<dbReference type="GO" id="GO:0035539">
    <property type="term" value="F:8-oxo-7,8-dihydrodeoxyguanosine triphosphate pyrophosphatase activity"/>
    <property type="evidence" value="ECO:0007669"/>
    <property type="project" value="TreeGrafter"/>
</dbReference>
<dbReference type="AlphaFoldDB" id="A0A0G1PID1"/>
<dbReference type="PROSITE" id="PS51462">
    <property type="entry name" value="NUDIX"/>
    <property type="match status" value="1"/>
</dbReference>
<evidence type="ECO:0000313" key="5">
    <source>
        <dbReference type="Proteomes" id="UP000034705"/>
    </source>
</evidence>
<organism evidence="4 5">
    <name type="scientific">Candidatus Uhrbacteria bacterium GW2011_GWF2_46_218</name>
    <dbReference type="NCBI Taxonomy" id="1619001"/>
    <lineage>
        <taxon>Bacteria</taxon>
        <taxon>Candidatus Uhriibacteriota</taxon>
    </lineage>
</organism>
<evidence type="ECO:0000256" key="2">
    <source>
        <dbReference type="RuleBase" id="RU003476"/>
    </source>
</evidence>
<accession>A0A0G1PID1</accession>
<dbReference type="PANTHER" id="PTHR16099:SF5">
    <property type="entry name" value="NUCLEOTIDE TRIPHOSPHATE DIPHOSPHATASE NUDT15"/>
    <property type="match status" value="1"/>
</dbReference>
<comment type="caution">
    <text evidence="4">The sequence shown here is derived from an EMBL/GenBank/DDBJ whole genome shotgun (WGS) entry which is preliminary data.</text>
</comment>
<evidence type="ECO:0000313" key="4">
    <source>
        <dbReference type="EMBL" id="KKU32467.1"/>
    </source>
</evidence>
<dbReference type="PANTHER" id="PTHR16099">
    <property type="entry name" value="8-OXO-DGTP DIPHOSPHATES NUDT15"/>
    <property type="match status" value="1"/>
</dbReference>
<dbReference type="InterPro" id="IPR015797">
    <property type="entry name" value="NUDIX_hydrolase-like_dom_sf"/>
</dbReference>
<evidence type="ECO:0000256" key="1">
    <source>
        <dbReference type="ARBA" id="ARBA00022801"/>
    </source>
</evidence>
<name>A0A0G1PID1_9BACT</name>
<keyword evidence="1 2" id="KW-0378">Hydrolase</keyword>
<dbReference type="GO" id="GO:0006203">
    <property type="term" value="P:dGTP catabolic process"/>
    <property type="evidence" value="ECO:0007669"/>
    <property type="project" value="TreeGrafter"/>
</dbReference>
<protein>
    <submittedName>
        <fullName evidence="4">MutT/nudix family protein</fullName>
    </submittedName>
</protein>
<dbReference type="Proteomes" id="UP000034705">
    <property type="component" value="Unassembled WGS sequence"/>
</dbReference>
<dbReference type="InterPro" id="IPR020476">
    <property type="entry name" value="Nudix_hydrolase"/>
</dbReference>
<feature type="domain" description="Nudix hydrolase" evidence="3">
    <location>
        <begin position="7"/>
        <end position="133"/>
    </location>
</feature>
<dbReference type="EMBL" id="LCMG01000016">
    <property type="protein sequence ID" value="KKU32467.1"/>
    <property type="molecule type" value="Genomic_DNA"/>
</dbReference>
<dbReference type="Gene3D" id="3.90.79.10">
    <property type="entry name" value="Nucleoside Triphosphate Pyrophosphohydrolase"/>
    <property type="match status" value="1"/>
</dbReference>
<evidence type="ECO:0000259" key="3">
    <source>
        <dbReference type="PROSITE" id="PS51462"/>
    </source>
</evidence>
<gene>
    <name evidence="4" type="ORF">UX45_C0016G0003</name>
</gene>
<dbReference type="InterPro" id="IPR000086">
    <property type="entry name" value="NUDIX_hydrolase_dom"/>
</dbReference>
<dbReference type="PRINTS" id="PR00502">
    <property type="entry name" value="NUDIXFAMILY"/>
</dbReference>
<dbReference type="InterPro" id="IPR020084">
    <property type="entry name" value="NUDIX_hydrolase_CS"/>
</dbReference>
<proteinExistence type="inferred from homology"/>
<dbReference type="GO" id="GO:0005829">
    <property type="term" value="C:cytosol"/>
    <property type="evidence" value="ECO:0007669"/>
    <property type="project" value="TreeGrafter"/>
</dbReference>
<dbReference type="PROSITE" id="PS00893">
    <property type="entry name" value="NUDIX_BOX"/>
    <property type="match status" value="1"/>
</dbReference>
<reference evidence="4 5" key="1">
    <citation type="journal article" date="2015" name="Nature">
        <title>rRNA introns, odd ribosomes, and small enigmatic genomes across a large radiation of phyla.</title>
        <authorList>
            <person name="Brown C.T."/>
            <person name="Hug L.A."/>
            <person name="Thomas B.C."/>
            <person name="Sharon I."/>
            <person name="Castelle C.J."/>
            <person name="Singh A."/>
            <person name="Wilkins M.J."/>
            <person name="Williams K.H."/>
            <person name="Banfield J.F."/>
        </authorList>
    </citation>
    <scope>NUCLEOTIDE SEQUENCE [LARGE SCALE GENOMIC DNA]</scope>
</reference>
<dbReference type="CDD" id="cd04678">
    <property type="entry name" value="NUDIX_MTH2_Nudt15"/>
    <property type="match status" value="1"/>
</dbReference>
<sequence>MSDIYQTFHVGINVFVIKDNHLLLGKRRDVYGDGTWGLPGGHLETGEALIDAAARELMEETGLYAASFAFSNLVNNRNSNKPYLQIGFIAQEVRGEPENKEPDRCEAWQWFPFDHLPDDLFPPHIKQIENFLQQSIFADS</sequence>
<dbReference type="Pfam" id="PF00293">
    <property type="entry name" value="NUDIX"/>
    <property type="match status" value="1"/>
</dbReference>